<feature type="compositionally biased region" description="Low complexity" evidence="1">
    <location>
        <begin position="156"/>
        <end position="166"/>
    </location>
</feature>
<name>A0A2H0ZY52_CANAR</name>
<evidence type="ECO:0000313" key="3">
    <source>
        <dbReference type="EMBL" id="PIS55575.1"/>
    </source>
</evidence>
<protein>
    <recommendedName>
        <fullName evidence="2">BHLH domain-containing protein</fullName>
    </recommendedName>
</protein>
<dbReference type="PANTHER" id="PTHR47336">
    <property type="entry name" value="TRANSCRIPTION FACTOR HMS1-RELATED"/>
    <property type="match status" value="1"/>
</dbReference>
<organism evidence="3">
    <name type="scientific">Candidozyma auris</name>
    <name type="common">Yeast</name>
    <name type="synonym">Candida auris</name>
    <dbReference type="NCBI Taxonomy" id="498019"/>
    <lineage>
        <taxon>Eukaryota</taxon>
        <taxon>Fungi</taxon>
        <taxon>Dikarya</taxon>
        <taxon>Ascomycota</taxon>
        <taxon>Saccharomycotina</taxon>
        <taxon>Pichiomycetes</taxon>
        <taxon>Metschnikowiaceae</taxon>
        <taxon>Candidozyma</taxon>
    </lineage>
</organism>
<feature type="compositionally biased region" description="Polar residues" evidence="1">
    <location>
        <begin position="111"/>
        <end position="124"/>
    </location>
</feature>
<dbReference type="PANTHER" id="PTHR47336:SF2">
    <property type="entry name" value="TRANSCRIPTION FACTOR HMS1-RELATED"/>
    <property type="match status" value="1"/>
</dbReference>
<dbReference type="InterPro" id="IPR052099">
    <property type="entry name" value="Regulatory_TF_Diverse"/>
</dbReference>
<evidence type="ECO:0000259" key="2">
    <source>
        <dbReference type="PROSITE" id="PS50888"/>
    </source>
</evidence>
<dbReference type="STRING" id="498019.A0A2H0ZY52"/>
<dbReference type="VEuPathDB" id="FungiDB:CJI97_002341"/>
<feature type="domain" description="BHLH" evidence="2">
    <location>
        <begin position="179"/>
        <end position="248"/>
    </location>
</feature>
<sequence length="850" mass="95173">MSQADLFGDPMMDFEDTDLFLSAISSSVPPLDKLPNPYDLDFTETSALIGNPENTLNNQYDNPSKDTSSVNSTSSSTANIEPSLFASDNKKKRSSFSSTSYSESVASSASNEGTPNTTISSPHTSPEGMPDEVEKKDFKVPQSHLKKESVTSAEETPVSTKPSKSKVSAKDKVSKPAKKPKVSHNMIEKKYRTNINTKIYELRDAVPTLKIAAGKSDVQISDLEGLAPAAKLNKASVLTKATEYIKHLEKKNSDMMSKISQLQQLIGEANANPPQVDLNSPLRMDDRQSRPEYNMNNFDGQFGFGFAPENNYNTTSNQFEMSAITPQQQQYSQHEGAYQPYNSNWMMGGLATFVGSSVLSNDNFKGLAALPFMPSFVAHPSATTLQTLAILRVGLVGFGLYLMLSPIINAARKPRDEKSPVQSLWLTWLLVSLGFQVPKQLNSSQKDQILGHVMGNSTDSSDWVRDYAILSSSEVTFETAFLNVLIGTFITEKYPLFSKFIAPTLQTKAALLRKLDCSEHQESLKRLSQLIKNLDGFSMFTSEKLIARFLNVSTRRNIFAGVKAGENSLLYIEVFKRYRKDIYSIIFGWRILDLLYEVNLRYLKSLTSKSEDEEAEELKDSLNTDLITIGKLVDDFADPGLKQYYLSVRSLMCPESTPEMIQNMKQAIVQTVSSLNSYFDGQELTDDEDFSDSEEAEESSDDTEVDSIGKGRVDAIEALKEEKSLLYSLNLVDEEKFIVLTASSILFYLQKEDHENVQHLLKHLRQITKKFPLSTLSFTCLVKVICHIVETAESEQRFKLSEENFEILESVVKVMREWLNDDKKSQFLSHSFRSELANSVVTKGMLLHSI</sequence>
<accession>A0A2H0ZY52</accession>
<feature type="compositionally biased region" description="Basic and acidic residues" evidence="1">
    <location>
        <begin position="132"/>
        <end position="149"/>
    </location>
</feature>
<dbReference type="Pfam" id="PF00010">
    <property type="entry name" value="HLH"/>
    <property type="match status" value="1"/>
</dbReference>
<feature type="compositionally biased region" description="Low complexity" evidence="1">
    <location>
        <begin position="65"/>
        <end position="77"/>
    </location>
</feature>
<feature type="compositionally biased region" description="Polar residues" evidence="1">
    <location>
        <begin position="43"/>
        <end position="62"/>
    </location>
</feature>
<dbReference type="EMBL" id="PEKT02000004">
    <property type="protein sequence ID" value="PIS55575.1"/>
    <property type="molecule type" value="Genomic_DNA"/>
</dbReference>
<dbReference type="GO" id="GO:0046983">
    <property type="term" value="F:protein dimerization activity"/>
    <property type="evidence" value="ECO:0007669"/>
    <property type="project" value="InterPro"/>
</dbReference>
<dbReference type="InterPro" id="IPR011598">
    <property type="entry name" value="bHLH_dom"/>
</dbReference>
<dbReference type="VEuPathDB" id="FungiDB:CJI96_0000144"/>
<dbReference type="PROSITE" id="PS50888">
    <property type="entry name" value="BHLH"/>
    <property type="match status" value="1"/>
</dbReference>
<feature type="region of interest" description="Disordered" evidence="1">
    <location>
        <begin position="684"/>
        <end position="707"/>
    </location>
</feature>
<dbReference type="OMA" id="KDKTSHN"/>
<reference evidence="3" key="2">
    <citation type="submission" date="2017-11" db="EMBL/GenBank/DDBJ databases">
        <title>Candida auris genome assembly and annotation.</title>
        <authorList>
            <person name="Munoz J.F."/>
            <person name="Gade L.G."/>
            <person name="Chow N.A."/>
            <person name="Litvintseva A.P."/>
            <person name="Loparev V.N."/>
            <person name="Cuomo C.A."/>
        </authorList>
    </citation>
    <scope>NUCLEOTIDE SEQUENCE</scope>
    <source>
        <strain evidence="3">B8441</strain>
    </source>
</reference>
<dbReference type="AlphaFoldDB" id="A0A2H0ZY52"/>
<dbReference type="VEuPathDB" id="FungiDB:B9J08_001679"/>
<dbReference type="SMART" id="SM00353">
    <property type="entry name" value="HLH"/>
    <property type="match status" value="1"/>
</dbReference>
<feature type="compositionally biased region" description="Low complexity" evidence="1">
    <location>
        <begin position="95"/>
        <end position="110"/>
    </location>
</feature>
<dbReference type="Gene3D" id="4.10.280.10">
    <property type="entry name" value="Helix-loop-helix DNA-binding domain"/>
    <property type="match status" value="1"/>
</dbReference>
<dbReference type="InterPro" id="IPR036638">
    <property type="entry name" value="HLH_DNA-bd_sf"/>
</dbReference>
<dbReference type="EMBL" id="CP076749">
    <property type="protein sequence ID" value="QWW22774.1"/>
    <property type="molecule type" value="Genomic_DNA"/>
</dbReference>
<feature type="compositionally biased region" description="Acidic residues" evidence="1">
    <location>
        <begin position="684"/>
        <end position="705"/>
    </location>
</feature>
<proteinExistence type="predicted"/>
<gene>
    <name evidence="3" type="ORF">B9J08_001679</name>
    <name evidence="4" type="ORF">CA7LBN_001521</name>
</gene>
<dbReference type="VEuPathDB" id="FungiDB:CJJ09_001797"/>
<evidence type="ECO:0000313" key="4">
    <source>
        <dbReference type="EMBL" id="QWW22774.1"/>
    </source>
</evidence>
<dbReference type="SUPFAM" id="SSF47459">
    <property type="entry name" value="HLH, helix-loop-helix DNA-binding domain"/>
    <property type="match status" value="1"/>
</dbReference>
<reference evidence="3" key="1">
    <citation type="journal article" date="2017" name="Clin. Infect. Dis.">
        <title>Simultaneous emergence of multidrug-resistant Candida auris on 3 continents confirmed by whole-genome sequencing and epidemiological analyses.</title>
        <authorList>
            <person name="Lockhart S.R."/>
            <person name="Etienne K.A."/>
            <person name="Vallabhaneni S."/>
            <person name="Farooqi J."/>
            <person name="Chowdhary A."/>
            <person name="Govender N.P."/>
            <person name="Colombo A.L."/>
            <person name="Calvo B."/>
            <person name="Cuomo C.A."/>
            <person name="Desjardins C.A."/>
            <person name="Berkow E.L."/>
            <person name="Castanheira M."/>
            <person name="Magobo R.E."/>
            <person name="Jabeen K."/>
            <person name="Asghar R.J."/>
            <person name="Meis J.F."/>
            <person name="Jackson B."/>
            <person name="Chiller T."/>
            <person name="Litvintseva A.P."/>
        </authorList>
    </citation>
    <scope>NUCLEOTIDE SEQUENCE [LARGE SCALE GENOMIC DNA]</scope>
    <source>
        <strain evidence="3">B8441</strain>
    </source>
</reference>
<dbReference type="VEuPathDB" id="FungiDB:CJJ07_000025"/>
<evidence type="ECO:0000256" key="1">
    <source>
        <dbReference type="SAM" id="MobiDB-lite"/>
    </source>
</evidence>
<reference evidence="4" key="3">
    <citation type="submission" date="2021-06" db="EMBL/GenBank/DDBJ databases">
        <title>Candida auris outbreak in lebanese hospital.</title>
        <authorList>
            <person name="Finianos M."/>
        </authorList>
    </citation>
    <scope>NUCLEOTIDE SEQUENCE</scope>
    <source>
        <strain evidence="4">CA7LBN</strain>
    </source>
</reference>
<feature type="region of interest" description="Disordered" evidence="1">
    <location>
        <begin position="28"/>
        <end position="183"/>
    </location>
</feature>
<dbReference type="Proteomes" id="UP000825438">
    <property type="component" value="Chromosome I"/>
</dbReference>